<dbReference type="GO" id="GO:0008143">
    <property type="term" value="F:poly(A) binding"/>
    <property type="evidence" value="ECO:0007669"/>
    <property type="project" value="TreeGrafter"/>
</dbReference>
<dbReference type="Gene3D" id="1.10.287.3700">
    <property type="match status" value="1"/>
</dbReference>
<dbReference type="Pfam" id="PF18101">
    <property type="entry name" value="Pan3_CK"/>
    <property type="match status" value="1"/>
</dbReference>
<evidence type="ECO:0000313" key="8">
    <source>
        <dbReference type="EMBL" id="RWS22864.1"/>
    </source>
</evidence>
<dbReference type="STRING" id="299467.A0A443S5V7"/>
<dbReference type="OrthoDB" id="204958at2759"/>
<evidence type="ECO:0000259" key="7">
    <source>
        <dbReference type="Pfam" id="PF18101"/>
    </source>
</evidence>
<keyword evidence="6" id="KW-0175">Coiled coil</keyword>
<dbReference type="EMBL" id="NCKV01007700">
    <property type="protein sequence ID" value="RWS22864.1"/>
    <property type="molecule type" value="Genomic_DNA"/>
</dbReference>
<dbReference type="GO" id="GO:0005524">
    <property type="term" value="F:ATP binding"/>
    <property type="evidence" value="ECO:0007669"/>
    <property type="project" value="UniProtKB-KW"/>
</dbReference>
<dbReference type="FunFam" id="1.10.287.3700:FF:000001">
    <property type="entry name" value="PAN2-PAN3 deadenylation complex subunit PAN3"/>
    <property type="match status" value="1"/>
</dbReference>
<protein>
    <submittedName>
        <fullName evidence="8">PAB-dependent poly(A)-specific ribonuclease subunit PAN3-like protein</fullName>
    </submittedName>
</protein>
<reference evidence="8 9" key="1">
    <citation type="journal article" date="2018" name="Gigascience">
        <title>Genomes of trombidid mites reveal novel predicted allergens and laterally-transferred genes associated with secondary metabolism.</title>
        <authorList>
            <person name="Dong X."/>
            <person name="Chaisiri K."/>
            <person name="Xia D."/>
            <person name="Armstrong S.D."/>
            <person name="Fang Y."/>
            <person name="Donnelly M.J."/>
            <person name="Kadowaki T."/>
            <person name="McGarry J.W."/>
            <person name="Darby A.C."/>
            <person name="Makepeace B.L."/>
        </authorList>
    </citation>
    <scope>NUCLEOTIDE SEQUENCE [LARGE SCALE GENOMIC DNA]</scope>
    <source>
        <strain evidence="8">UoL-UT</strain>
    </source>
</reference>
<comment type="caution">
    <text evidence="8">The sequence shown here is derived from an EMBL/GenBank/DDBJ whole genome shotgun (WGS) entry which is preliminary data.</text>
</comment>
<dbReference type="GO" id="GO:0000289">
    <property type="term" value="P:nuclear-transcribed mRNA poly(A) tail shortening"/>
    <property type="evidence" value="ECO:0007669"/>
    <property type="project" value="InterPro"/>
</dbReference>
<dbReference type="Gene3D" id="1.20.5.5160">
    <property type="match status" value="1"/>
</dbReference>
<evidence type="ECO:0000256" key="4">
    <source>
        <dbReference type="ARBA" id="ARBA00022741"/>
    </source>
</evidence>
<evidence type="ECO:0000256" key="6">
    <source>
        <dbReference type="ARBA" id="ARBA00023054"/>
    </source>
</evidence>
<evidence type="ECO:0000256" key="2">
    <source>
        <dbReference type="ARBA" id="ARBA00022490"/>
    </source>
</evidence>
<evidence type="ECO:0000313" key="9">
    <source>
        <dbReference type="Proteomes" id="UP000288716"/>
    </source>
</evidence>
<comment type="subcellular location">
    <subcellularLocation>
        <location evidence="1">Cytoplasm</location>
    </subcellularLocation>
</comment>
<feature type="domain" description="Pan3 C-terminal knob" evidence="7">
    <location>
        <begin position="1"/>
        <end position="97"/>
    </location>
</feature>
<evidence type="ECO:0000256" key="1">
    <source>
        <dbReference type="ARBA" id="ARBA00004496"/>
    </source>
</evidence>
<dbReference type="InterPro" id="IPR030844">
    <property type="entry name" value="PAN3"/>
</dbReference>
<keyword evidence="5" id="KW-0067">ATP-binding</keyword>
<evidence type="ECO:0000256" key="3">
    <source>
        <dbReference type="ARBA" id="ARBA00022664"/>
    </source>
</evidence>
<dbReference type="GO" id="GO:0031251">
    <property type="term" value="C:PAN complex"/>
    <property type="evidence" value="ECO:0007669"/>
    <property type="project" value="InterPro"/>
</dbReference>
<dbReference type="AlphaFoldDB" id="A0A443S5V7"/>
<keyword evidence="3" id="KW-0507">mRNA processing</keyword>
<proteinExistence type="predicted"/>
<keyword evidence="9" id="KW-1185">Reference proteome</keyword>
<keyword evidence="4" id="KW-0547">Nucleotide-binding</keyword>
<accession>A0A443S5V7</accession>
<evidence type="ECO:0000256" key="5">
    <source>
        <dbReference type="ARBA" id="ARBA00022840"/>
    </source>
</evidence>
<sequence>MLAKLGSINERPEFRMDPQWSETGDRYLLKLFRDYLFHQVSEEGHPWLDFGHIVSTLNKLDVGSLERICLVSRDDQNVLIVSFAELKKCFEAAFNELLL</sequence>
<dbReference type="Proteomes" id="UP000288716">
    <property type="component" value="Unassembled WGS sequence"/>
</dbReference>
<dbReference type="GO" id="GO:0006397">
    <property type="term" value="P:mRNA processing"/>
    <property type="evidence" value="ECO:0007669"/>
    <property type="project" value="UniProtKB-KW"/>
</dbReference>
<keyword evidence="2" id="KW-0963">Cytoplasm</keyword>
<dbReference type="InterPro" id="IPR041332">
    <property type="entry name" value="Pan3_CK"/>
</dbReference>
<name>A0A443S5V7_9ACAR</name>
<dbReference type="PANTHER" id="PTHR12272">
    <property type="entry name" value="DEADENYLATION COMPLEX SUBUNIT PAN3"/>
    <property type="match status" value="1"/>
</dbReference>
<dbReference type="VEuPathDB" id="VectorBase:LDEU009176"/>
<dbReference type="GO" id="GO:0000932">
    <property type="term" value="C:P-body"/>
    <property type="evidence" value="ECO:0007669"/>
    <property type="project" value="TreeGrafter"/>
</dbReference>
<gene>
    <name evidence="8" type="ORF">B4U80_04209</name>
</gene>
<organism evidence="8 9">
    <name type="scientific">Leptotrombidium deliense</name>
    <dbReference type="NCBI Taxonomy" id="299467"/>
    <lineage>
        <taxon>Eukaryota</taxon>
        <taxon>Metazoa</taxon>
        <taxon>Ecdysozoa</taxon>
        <taxon>Arthropoda</taxon>
        <taxon>Chelicerata</taxon>
        <taxon>Arachnida</taxon>
        <taxon>Acari</taxon>
        <taxon>Acariformes</taxon>
        <taxon>Trombidiformes</taxon>
        <taxon>Prostigmata</taxon>
        <taxon>Anystina</taxon>
        <taxon>Parasitengona</taxon>
        <taxon>Trombiculoidea</taxon>
        <taxon>Trombiculidae</taxon>
        <taxon>Leptotrombidium</taxon>
    </lineage>
</organism>
<dbReference type="PANTHER" id="PTHR12272:SF11">
    <property type="entry name" value="PAN2-PAN3 DEADENYLATION COMPLEX SUBUNIT PAN3"/>
    <property type="match status" value="1"/>
</dbReference>